<dbReference type="Gene3D" id="3.40.50.1820">
    <property type="entry name" value="alpha/beta hydrolase"/>
    <property type="match status" value="2"/>
</dbReference>
<dbReference type="Proteomes" id="UP000230233">
    <property type="component" value="Chromosome IV"/>
</dbReference>
<dbReference type="PANTHER" id="PTHR45908">
    <property type="entry name" value="PROTEIN CBG11750-RELATED"/>
    <property type="match status" value="1"/>
</dbReference>
<proteinExistence type="predicted"/>
<evidence type="ECO:0000313" key="3">
    <source>
        <dbReference type="EMBL" id="PIC37208.1"/>
    </source>
</evidence>
<dbReference type="OrthoDB" id="426718at2759"/>
<dbReference type="Pfam" id="PF01764">
    <property type="entry name" value="Lipase_3"/>
    <property type="match status" value="2"/>
</dbReference>
<keyword evidence="4" id="KW-1185">Reference proteome</keyword>
<name>A0A2G5UCC0_9PELO</name>
<dbReference type="InterPro" id="IPR002921">
    <property type="entry name" value="Fungal_lipase-type"/>
</dbReference>
<keyword evidence="1" id="KW-0732">Signal</keyword>
<reference evidence="4" key="1">
    <citation type="submission" date="2017-10" db="EMBL/GenBank/DDBJ databases">
        <title>Rapid genome shrinkage in a self-fertile nematode reveals novel sperm competition proteins.</title>
        <authorList>
            <person name="Yin D."/>
            <person name="Schwarz E.M."/>
            <person name="Thomas C.G."/>
            <person name="Felde R.L."/>
            <person name="Korf I.F."/>
            <person name="Cutter A.D."/>
            <person name="Schartner C.M."/>
            <person name="Ralston E.J."/>
            <person name="Meyer B.J."/>
            <person name="Haag E.S."/>
        </authorList>
    </citation>
    <scope>NUCLEOTIDE SEQUENCE [LARGE SCALE GENOMIC DNA]</scope>
    <source>
        <strain evidence="4">JU1422</strain>
    </source>
</reference>
<dbReference type="CDD" id="cd00519">
    <property type="entry name" value="Lipase_3"/>
    <property type="match status" value="2"/>
</dbReference>
<dbReference type="EMBL" id="PDUG01000004">
    <property type="protein sequence ID" value="PIC37208.1"/>
    <property type="molecule type" value="Genomic_DNA"/>
</dbReference>
<dbReference type="SUPFAM" id="SSF53474">
    <property type="entry name" value="alpha/beta-Hydrolases"/>
    <property type="match status" value="2"/>
</dbReference>
<dbReference type="InterPro" id="IPR029058">
    <property type="entry name" value="AB_hydrolase_fold"/>
</dbReference>
<feature type="domain" description="Fungal lipase-type" evidence="2">
    <location>
        <begin position="132"/>
        <end position="269"/>
    </location>
</feature>
<evidence type="ECO:0000259" key="2">
    <source>
        <dbReference type="Pfam" id="PF01764"/>
    </source>
</evidence>
<feature type="signal peptide" evidence="1">
    <location>
        <begin position="1"/>
        <end position="18"/>
    </location>
</feature>
<dbReference type="GO" id="GO:0006629">
    <property type="term" value="P:lipid metabolic process"/>
    <property type="evidence" value="ECO:0007669"/>
    <property type="project" value="InterPro"/>
</dbReference>
<dbReference type="STRING" id="1611254.A0A2G5UCC0"/>
<organism evidence="3 4">
    <name type="scientific">Caenorhabditis nigoni</name>
    <dbReference type="NCBI Taxonomy" id="1611254"/>
    <lineage>
        <taxon>Eukaryota</taxon>
        <taxon>Metazoa</taxon>
        <taxon>Ecdysozoa</taxon>
        <taxon>Nematoda</taxon>
        <taxon>Chromadorea</taxon>
        <taxon>Rhabditida</taxon>
        <taxon>Rhabditina</taxon>
        <taxon>Rhabditomorpha</taxon>
        <taxon>Rhabditoidea</taxon>
        <taxon>Rhabditidae</taxon>
        <taxon>Peloderinae</taxon>
        <taxon>Caenorhabditis</taxon>
    </lineage>
</organism>
<feature type="domain" description="Fungal lipase-type" evidence="2">
    <location>
        <begin position="474"/>
        <end position="611"/>
    </location>
</feature>
<accession>A0A2G5UCC0</accession>
<dbReference type="PANTHER" id="PTHR45908:SF9">
    <property type="entry name" value="FUNGAL LIPASE-LIKE DOMAIN-CONTAINING PROTEIN"/>
    <property type="match status" value="1"/>
</dbReference>
<dbReference type="AlphaFoldDB" id="A0A2G5UCC0"/>
<gene>
    <name evidence="3" type="primary">Cnig_chr_IV.g15913</name>
    <name evidence="3" type="ORF">B9Z55_015913</name>
</gene>
<feature type="chain" id="PRO_5013620050" description="Fungal lipase-type domain-containing protein" evidence="1">
    <location>
        <begin position="19"/>
        <end position="681"/>
    </location>
</feature>
<evidence type="ECO:0000256" key="1">
    <source>
        <dbReference type="SAM" id="SignalP"/>
    </source>
</evidence>
<comment type="caution">
    <text evidence="3">The sequence shown here is derived from an EMBL/GenBank/DDBJ whole genome shotgun (WGS) entry which is preliminary data.</text>
</comment>
<sequence>MMKICLILVLLFPLIANGLQTCEQCISSGNHYCADTKLCNSPVCLNTITVALNCPHAPNATYDDHEARTKWLPLFGAGATNEKMAQKCFDNNWPTMKLSKRILVNCSDPSPILPTTQCAMITAVDTTQRILVLSFRATVGGTQMGEEILNYFVGKKQFFDVGMIFEFFYDAYVALWNGGLSTEIRNLKYKYPDYEVWVTGHSLGAALASVGASWIVKTGLFNPNNVKVFTAGQPRTGDYNYALWHQNTFAYSFRVVHHHDIVPHVPFQYEVVDHDKMYHHRTEVWYNNDMSEGSPYQICPEADGLYCVNQQLDLSWNDHTHYFNTDLNVYGDQGCNFPNCLLKMQKLALALLLSFLAACQATSCEDCLNSGNHYCADTKLCNSPVCLNSITHIINCPRAPNATYDDNEARTKWLPLFGASATNPTMAQKCFDNNWPTMKLSKYILVNCSDPSPILPLTTCAMITAVDTTQKILVMSFRATNSGTQLEEEILNYFVAKKAFFDSGYIFEFFYDAYVALWNGGLSAEMRNLKYKYPDYEVWVTGHSLGAALASVGASWIVKAGLFKPEHIKVLTAGQPRTGDYAYSLWHQNTFAYSFRIVHAHDIVPHVPFQYELVDHDKMYHHRTEIWYNNDMSVGSPYHVCQEADGFYCSNQNADLSWNDHTHYYNTDLDGYGNKGCPKAN</sequence>
<protein>
    <recommendedName>
        <fullName evidence="2">Fungal lipase-type domain-containing protein</fullName>
    </recommendedName>
</protein>
<evidence type="ECO:0000313" key="4">
    <source>
        <dbReference type="Proteomes" id="UP000230233"/>
    </source>
</evidence>